<name>A0A9Q3M3W9_9HYPH</name>
<evidence type="ECO:0000256" key="1">
    <source>
        <dbReference type="SAM" id="SignalP"/>
    </source>
</evidence>
<proteinExistence type="predicted"/>
<dbReference type="Proteomes" id="UP000749740">
    <property type="component" value="Unassembled WGS sequence"/>
</dbReference>
<accession>A0A9Q3M3W9</accession>
<gene>
    <name evidence="2" type="ORF">HJB63_01195</name>
</gene>
<protein>
    <submittedName>
        <fullName evidence="2">Uncharacterized protein</fullName>
    </submittedName>
</protein>
<dbReference type="RefSeq" id="WP_221133353.1">
    <property type="nucleotide sequence ID" value="NZ_JABDYC010000001.1"/>
</dbReference>
<evidence type="ECO:0000313" key="3">
    <source>
        <dbReference type="Proteomes" id="UP000749740"/>
    </source>
</evidence>
<organism evidence="2 3">
    <name type="scientific">Rhizobium lentis</name>
    <dbReference type="NCBI Taxonomy" id="1138194"/>
    <lineage>
        <taxon>Bacteria</taxon>
        <taxon>Pseudomonadati</taxon>
        <taxon>Pseudomonadota</taxon>
        <taxon>Alphaproteobacteria</taxon>
        <taxon>Hyphomicrobiales</taxon>
        <taxon>Rhizobiaceae</taxon>
        <taxon>Rhizobium/Agrobacterium group</taxon>
        <taxon>Rhizobium</taxon>
    </lineage>
</organism>
<reference evidence="2" key="1">
    <citation type="submission" date="2020-04" db="EMBL/GenBank/DDBJ databases">
        <title>Global-level population genomics: horizontal gene transfer, symbiosis and evolution in Rhizobia.</title>
        <authorList>
            <person name="Gai Y."/>
        </authorList>
    </citation>
    <scope>NUCLEOTIDE SEQUENCE</scope>
    <source>
        <strain evidence="2">BLR57</strain>
    </source>
</reference>
<feature type="chain" id="PRO_5040342827" evidence="1">
    <location>
        <begin position="28"/>
        <end position="104"/>
    </location>
</feature>
<evidence type="ECO:0000313" key="2">
    <source>
        <dbReference type="EMBL" id="MBX5021208.1"/>
    </source>
</evidence>
<keyword evidence="1" id="KW-0732">Signal</keyword>
<sequence>MRIVRSLLCAGLALVAAGLCAAMPAAAAVPIEINAIAQPMTIKEYPAPAIAIVYQDVAILPAEAPNIPADSNFGRSSCAIAAASVAASSFVPSAYRHIDPDIAG</sequence>
<feature type="signal peptide" evidence="1">
    <location>
        <begin position="1"/>
        <end position="27"/>
    </location>
</feature>
<dbReference type="EMBL" id="JABDYC010000001">
    <property type="protein sequence ID" value="MBX5021208.1"/>
    <property type="molecule type" value="Genomic_DNA"/>
</dbReference>
<comment type="caution">
    <text evidence="2">The sequence shown here is derived from an EMBL/GenBank/DDBJ whole genome shotgun (WGS) entry which is preliminary data.</text>
</comment>
<dbReference type="AlphaFoldDB" id="A0A9Q3M3W9"/>